<accession>A0A803Q6Y5</accession>
<dbReference type="EMBL" id="UZAU01000650">
    <property type="status" value="NOT_ANNOTATED_CDS"/>
    <property type="molecule type" value="Genomic_DNA"/>
</dbReference>
<evidence type="ECO:0000256" key="2">
    <source>
        <dbReference type="SAM" id="MobiDB-lite"/>
    </source>
</evidence>
<keyword evidence="1" id="KW-0175">Coiled coil</keyword>
<reference evidence="3" key="1">
    <citation type="submission" date="2018-11" db="EMBL/GenBank/DDBJ databases">
        <authorList>
            <person name="Grassa J C."/>
        </authorList>
    </citation>
    <scope>NUCLEOTIDE SEQUENCE [LARGE SCALE GENOMIC DNA]</scope>
</reference>
<dbReference type="AlphaFoldDB" id="A0A803Q6Y5"/>
<dbReference type="Proteomes" id="UP000596661">
    <property type="component" value="Chromosome 7"/>
</dbReference>
<reference evidence="3" key="2">
    <citation type="submission" date="2021-03" db="UniProtKB">
        <authorList>
            <consortium name="EnsemblPlants"/>
        </authorList>
    </citation>
    <scope>IDENTIFICATION</scope>
</reference>
<evidence type="ECO:0000313" key="3">
    <source>
        <dbReference type="EnsemblPlants" id="cds.evm.model.07.900"/>
    </source>
</evidence>
<keyword evidence="4" id="KW-1185">Reference proteome</keyword>
<dbReference type="EnsemblPlants" id="evm.model.07.900">
    <property type="protein sequence ID" value="cds.evm.model.07.900"/>
    <property type="gene ID" value="evm.TU.07.900"/>
</dbReference>
<feature type="compositionally biased region" description="Basic and acidic residues" evidence="2">
    <location>
        <begin position="56"/>
        <end position="68"/>
    </location>
</feature>
<dbReference type="Gramene" id="evm.model.07.900">
    <property type="protein sequence ID" value="cds.evm.model.07.900"/>
    <property type="gene ID" value="evm.TU.07.900"/>
</dbReference>
<sequence>MTCSNRFLRTTKHSEQEAHLHLRVKLCFLQYLPRKDFQVTLWSLPSNTIPIPTIKRKEDKSSAREFPAKTHRQTSSIQGEKTPSVKEVNPTPPSIEPATKTLAHTWPPIAPSTESRQSSETLVPLYFEPKKVKEMVKCYQDWELYKATQDVREELEKKEEQLGKANKLLSATNQKVTELEMELFDELENALEEETKRVKELEDKREGFRRPNHSLTDQGDELTKFLKAEEEAHQKEIKKYESIENMVFYEFWKANPNAKFTYFPEDEMTK</sequence>
<organism evidence="3 4">
    <name type="scientific">Cannabis sativa</name>
    <name type="common">Hemp</name>
    <name type="synonym">Marijuana</name>
    <dbReference type="NCBI Taxonomy" id="3483"/>
    <lineage>
        <taxon>Eukaryota</taxon>
        <taxon>Viridiplantae</taxon>
        <taxon>Streptophyta</taxon>
        <taxon>Embryophyta</taxon>
        <taxon>Tracheophyta</taxon>
        <taxon>Spermatophyta</taxon>
        <taxon>Magnoliopsida</taxon>
        <taxon>eudicotyledons</taxon>
        <taxon>Gunneridae</taxon>
        <taxon>Pentapetalae</taxon>
        <taxon>rosids</taxon>
        <taxon>fabids</taxon>
        <taxon>Rosales</taxon>
        <taxon>Cannabaceae</taxon>
        <taxon>Cannabis</taxon>
    </lineage>
</organism>
<evidence type="ECO:0000313" key="4">
    <source>
        <dbReference type="Proteomes" id="UP000596661"/>
    </source>
</evidence>
<name>A0A803Q6Y5_CANSA</name>
<proteinExistence type="predicted"/>
<evidence type="ECO:0000256" key="1">
    <source>
        <dbReference type="SAM" id="Coils"/>
    </source>
</evidence>
<feature type="coiled-coil region" evidence="1">
    <location>
        <begin position="145"/>
        <end position="246"/>
    </location>
</feature>
<feature type="region of interest" description="Disordered" evidence="2">
    <location>
        <begin position="56"/>
        <end position="92"/>
    </location>
</feature>
<protein>
    <submittedName>
        <fullName evidence="3">Uncharacterized protein</fullName>
    </submittedName>
</protein>